<accession>A0A395T0N4</accession>
<protein>
    <submittedName>
        <fullName evidence="1">Uncharacterized protein</fullName>
    </submittedName>
</protein>
<proteinExistence type="predicted"/>
<dbReference type="AlphaFoldDB" id="A0A395T0N4"/>
<name>A0A395T0N4_9HYPO</name>
<dbReference type="Proteomes" id="UP000266234">
    <property type="component" value="Unassembled WGS sequence"/>
</dbReference>
<comment type="caution">
    <text evidence="1">The sequence shown here is derived from an EMBL/GenBank/DDBJ whole genome shotgun (WGS) entry which is preliminary data.</text>
</comment>
<evidence type="ECO:0000313" key="2">
    <source>
        <dbReference type="Proteomes" id="UP000266234"/>
    </source>
</evidence>
<keyword evidence="2" id="KW-1185">Reference proteome</keyword>
<gene>
    <name evidence="1" type="ORF">FLONG3_3583</name>
</gene>
<dbReference type="OrthoDB" id="3778483at2759"/>
<evidence type="ECO:0000313" key="1">
    <source>
        <dbReference type="EMBL" id="RGP78268.1"/>
    </source>
</evidence>
<reference evidence="1 2" key="1">
    <citation type="journal article" date="2018" name="PLoS Pathog.">
        <title>Evolution of structural diversity of trichothecenes, a family of toxins produced by plant pathogenic and entomopathogenic fungi.</title>
        <authorList>
            <person name="Proctor R.H."/>
            <person name="McCormick S.P."/>
            <person name="Kim H.S."/>
            <person name="Cardoza R.E."/>
            <person name="Stanley A.M."/>
            <person name="Lindo L."/>
            <person name="Kelly A."/>
            <person name="Brown D.W."/>
            <person name="Lee T."/>
            <person name="Vaughan M.M."/>
            <person name="Alexander N.J."/>
            <person name="Busman M."/>
            <person name="Gutierrez S."/>
        </authorList>
    </citation>
    <scope>NUCLEOTIDE SEQUENCE [LARGE SCALE GENOMIC DNA]</scope>
    <source>
        <strain evidence="1 2">NRRL 20695</strain>
    </source>
</reference>
<dbReference type="EMBL" id="PXOG01000071">
    <property type="protein sequence ID" value="RGP78268.1"/>
    <property type="molecule type" value="Genomic_DNA"/>
</dbReference>
<organism evidence="1 2">
    <name type="scientific">Fusarium longipes</name>
    <dbReference type="NCBI Taxonomy" id="694270"/>
    <lineage>
        <taxon>Eukaryota</taxon>
        <taxon>Fungi</taxon>
        <taxon>Dikarya</taxon>
        <taxon>Ascomycota</taxon>
        <taxon>Pezizomycotina</taxon>
        <taxon>Sordariomycetes</taxon>
        <taxon>Hypocreomycetidae</taxon>
        <taxon>Hypocreales</taxon>
        <taxon>Nectriaceae</taxon>
        <taxon>Fusarium</taxon>
    </lineage>
</organism>
<sequence length="313" mass="36557">MKGHNITTTDETSDMTNRVAYIRTILDRRSFGEHDQTERINLQVWLENWVGQKVPWDPCGRGPHGRTSHQPGLRQHYILGHSTAADSFILDWLLNSSISDNARLRRTDFEVFFATTQVNDPSNKNLLQRLASENVKVKKITAPSEEYKSQDICDSVMMFESDYIIDPALQHGPDSWISIDALYRDSLRYGHPQRYRTERLNNYYYQNRRKNKMGHAKRWWTHKCPSCGHSCKRSKGCKKTGEDWAAEMNKYKTAWMEGVDLSAARPPDFESNWRSLSANDVVYYYGADNIAHERFRNWSWRSVDTFSGDWKGE</sequence>